<proteinExistence type="predicted"/>
<evidence type="ECO:0000256" key="4">
    <source>
        <dbReference type="ARBA" id="ARBA00022729"/>
    </source>
</evidence>
<evidence type="ECO:0000256" key="7">
    <source>
        <dbReference type="ARBA" id="ARBA00023136"/>
    </source>
</evidence>
<evidence type="ECO:0000256" key="11">
    <source>
        <dbReference type="SAM" id="Phobius"/>
    </source>
</evidence>
<dbReference type="InterPro" id="IPR038550">
    <property type="entry name" value="GPCR_3_9-Cys_sf"/>
</dbReference>
<dbReference type="InterPro" id="IPR017978">
    <property type="entry name" value="GPCR_3_C"/>
</dbReference>
<organism evidence="13 14">
    <name type="scientific">Gekko japonicus</name>
    <name type="common">Schlegel's Japanese gecko</name>
    <dbReference type="NCBI Taxonomy" id="146911"/>
    <lineage>
        <taxon>Eukaryota</taxon>
        <taxon>Metazoa</taxon>
        <taxon>Chordata</taxon>
        <taxon>Craniata</taxon>
        <taxon>Vertebrata</taxon>
        <taxon>Euteleostomi</taxon>
        <taxon>Lepidosauria</taxon>
        <taxon>Squamata</taxon>
        <taxon>Bifurcata</taxon>
        <taxon>Gekkota</taxon>
        <taxon>Gekkonidae</taxon>
        <taxon>Gekkoninae</taxon>
        <taxon>Gekko</taxon>
    </lineage>
</organism>
<dbReference type="Proteomes" id="UP000694871">
    <property type="component" value="Unplaced"/>
</dbReference>
<dbReference type="InterPro" id="IPR000068">
    <property type="entry name" value="GPCR_3_Ca_sens_rcpt-rel"/>
</dbReference>
<feature type="transmembrane region" description="Helical" evidence="11">
    <location>
        <begin position="648"/>
        <end position="671"/>
    </location>
</feature>
<evidence type="ECO:0000313" key="14">
    <source>
        <dbReference type="RefSeq" id="XP_015279003.1"/>
    </source>
</evidence>
<keyword evidence="3 11" id="KW-0812">Transmembrane</keyword>
<sequence>MPQNYQHILAWAFAVKEINENPHILPNATLGFHIYDSYFHPRLTYRAALQLISPRKRFVPNYKCDTQDNLHAFLEGIHSESSQHIPDVLSIYKIPQLLYGPAPIMMDNNQVPFFYNMIPNDMHQYLGIVRLLLHFNWTWIGFFAVVGVNLEWFMEKMFPIFSQYGICFAFMYAYSNLGYRDFREDNMKWFAEMYGEIMKSTANVVVFKGDVRCWTILRGLLYLVQLHHKMQNPKGKVWILEDQIELKTHANKRHWDVQIFHGALSVGIHSNELQGFRHFFKNRNLASAEEDGFIRDFWSYTFGCVFPDMDVSSVNQGNCTGSETLKDLPGFEMSMTGHSYSIYNAIYAIAYAFHAMYSYTSNIRKKMEGERRKFQHQQPWQLHHFLRHVSFNNSAGDQIYFNYNLELVAGFDVINWVTFPNQSLARVKVGKIDLQAPSDQALQIDKESIIWHTQFNQAQPLSVCSESCNPGYRKEKKEKEPFCCYNCVRCSEGMISDGQDMADCSQCSIGYLPNKDQNYCTPKIVTFLSFEEPLGIGLLLVIFSLFVFTALVLRIFMKHHNTPVVKANNCNLTYTLLICLLLCFLSPLFFIGKPEPVTCLLRQTSFGIIFSMAVSCILAKTITVVVAFMATKPGSRLRKLVGKGLANFIVLFCSLIQVCICSAWLGVSPPFPDVDMHSMMEESILECNEGSPIIFCCVLGYMGCLAFVSFSVAFLARKLPDSFNEAKFITFSMLVFCTVWLSFIPAYLSIKGKYMVAVEIFSILASSAGLLGCIFLPKCYIILLRPELNNKQQLMKVGPSQFLPT</sequence>
<protein>
    <submittedName>
        <fullName evidence="14">Vomeronasal type-2 receptor 26-like</fullName>
    </submittedName>
</protein>
<reference evidence="14" key="1">
    <citation type="submission" date="2025-08" db="UniProtKB">
        <authorList>
            <consortium name="RefSeq"/>
        </authorList>
    </citation>
    <scope>IDENTIFICATION</scope>
</reference>
<keyword evidence="9" id="KW-0325">Glycoprotein</keyword>
<keyword evidence="4" id="KW-0732">Signal</keyword>
<dbReference type="PANTHER" id="PTHR24061:SF599">
    <property type="entry name" value="G-PROTEIN COUPLED RECEPTORS FAMILY 3 PROFILE DOMAIN-CONTAINING PROTEIN"/>
    <property type="match status" value="1"/>
</dbReference>
<feature type="transmembrane region" description="Helical" evidence="11">
    <location>
        <begin position="728"/>
        <end position="748"/>
    </location>
</feature>
<dbReference type="CDD" id="cd15283">
    <property type="entry name" value="7tmC_V2R_pheromone"/>
    <property type="match status" value="1"/>
</dbReference>
<keyword evidence="2" id="KW-1003">Cell membrane</keyword>
<evidence type="ECO:0000259" key="12">
    <source>
        <dbReference type="PROSITE" id="PS50259"/>
    </source>
</evidence>
<feature type="transmembrane region" description="Helical" evidence="11">
    <location>
        <begin position="160"/>
        <end position="179"/>
    </location>
</feature>
<keyword evidence="8" id="KW-0675">Receptor</keyword>
<keyword evidence="5 11" id="KW-1133">Transmembrane helix</keyword>
<dbReference type="SUPFAM" id="SSF53822">
    <property type="entry name" value="Periplasmic binding protein-like I"/>
    <property type="match status" value="1"/>
</dbReference>
<dbReference type="Gene3D" id="3.40.50.2300">
    <property type="match status" value="2"/>
</dbReference>
<dbReference type="Pfam" id="PF07562">
    <property type="entry name" value="NCD3G"/>
    <property type="match status" value="1"/>
</dbReference>
<gene>
    <name evidence="14" type="primary">LOC107120746</name>
</gene>
<feature type="domain" description="G-protein coupled receptors family 3 profile" evidence="12">
    <location>
        <begin position="534"/>
        <end position="798"/>
    </location>
</feature>
<feature type="transmembrane region" description="Helical" evidence="11">
    <location>
        <begin position="691"/>
        <end position="716"/>
    </location>
</feature>
<dbReference type="PANTHER" id="PTHR24061">
    <property type="entry name" value="CALCIUM-SENSING RECEPTOR-RELATED"/>
    <property type="match status" value="1"/>
</dbReference>
<dbReference type="Gene3D" id="2.10.50.30">
    <property type="entry name" value="GPCR, family 3, nine cysteines domain"/>
    <property type="match status" value="1"/>
</dbReference>
<dbReference type="Pfam" id="PF01094">
    <property type="entry name" value="ANF_receptor"/>
    <property type="match status" value="1"/>
</dbReference>
<feature type="transmembrane region" description="Helical" evidence="11">
    <location>
        <begin position="534"/>
        <end position="553"/>
    </location>
</feature>
<evidence type="ECO:0000256" key="5">
    <source>
        <dbReference type="ARBA" id="ARBA00022989"/>
    </source>
</evidence>
<feature type="transmembrane region" description="Helical" evidence="11">
    <location>
        <begin position="574"/>
        <end position="592"/>
    </location>
</feature>
<dbReference type="InterPro" id="IPR028082">
    <property type="entry name" value="Peripla_BP_I"/>
</dbReference>
<keyword evidence="7 11" id="KW-0472">Membrane</keyword>
<evidence type="ECO:0000256" key="3">
    <source>
        <dbReference type="ARBA" id="ARBA00022692"/>
    </source>
</evidence>
<feature type="transmembrane region" description="Helical" evidence="11">
    <location>
        <begin position="604"/>
        <end position="628"/>
    </location>
</feature>
<keyword evidence="10" id="KW-0807">Transducer</keyword>
<dbReference type="InterPro" id="IPR017979">
    <property type="entry name" value="GPCR_3_CS"/>
</dbReference>
<feature type="transmembrane region" description="Helical" evidence="11">
    <location>
        <begin position="340"/>
        <end position="359"/>
    </location>
</feature>
<dbReference type="InterPro" id="IPR004073">
    <property type="entry name" value="GPCR_3_vmron_rcpt_2"/>
</dbReference>
<evidence type="ECO:0000313" key="13">
    <source>
        <dbReference type="Proteomes" id="UP000694871"/>
    </source>
</evidence>
<feature type="transmembrane region" description="Helical" evidence="11">
    <location>
        <begin position="131"/>
        <end position="154"/>
    </location>
</feature>
<dbReference type="PRINTS" id="PR01535">
    <property type="entry name" value="VOMERONASL2R"/>
</dbReference>
<dbReference type="PROSITE" id="PS50259">
    <property type="entry name" value="G_PROTEIN_RECEP_F3_4"/>
    <property type="match status" value="1"/>
</dbReference>
<dbReference type="PRINTS" id="PR00248">
    <property type="entry name" value="GPCRMGR"/>
</dbReference>
<keyword evidence="6" id="KW-0297">G-protein coupled receptor</keyword>
<dbReference type="InterPro" id="IPR001828">
    <property type="entry name" value="ANF_lig-bd_rcpt"/>
</dbReference>
<dbReference type="InterPro" id="IPR011500">
    <property type="entry name" value="GPCR_3_9-Cys_dom"/>
</dbReference>
<evidence type="ECO:0000256" key="2">
    <source>
        <dbReference type="ARBA" id="ARBA00022475"/>
    </source>
</evidence>
<evidence type="ECO:0000256" key="1">
    <source>
        <dbReference type="ARBA" id="ARBA00004651"/>
    </source>
</evidence>
<keyword evidence="13" id="KW-1185">Reference proteome</keyword>
<evidence type="ECO:0000256" key="8">
    <source>
        <dbReference type="ARBA" id="ARBA00023170"/>
    </source>
</evidence>
<dbReference type="PROSITE" id="PS00981">
    <property type="entry name" value="G_PROTEIN_RECEP_F3_3"/>
    <property type="match status" value="1"/>
</dbReference>
<comment type="subcellular location">
    <subcellularLocation>
        <location evidence="1">Cell membrane</location>
        <topology evidence="1">Multi-pass membrane protein</topology>
    </subcellularLocation>
</comment>
<dbReference type="GeneID" id="107120746"/>
<evidence type="ECO:0000256" key="10">
    <source>
        <dbReference type="ARBA" id="ARBA00023224"/>
    </source>
</evidence>
<feature type="transmembrane region" description="Helical" evidence="11">
    <location>
        <begin position="754"/>
        <end position="776"/>
    </location>
</feature>
<dbReference type="RefSeq" id="XP_015279003.1">
    <property type="nucleotide sequence ID" value="XM_015423517.1"/>
</dbReference>
<name>A0ABM1KZ66_GEKJA</name>
<dbReference type="InterPro" id="IPR000337">
    <property type="entry name" value="GPCR_3"/>
</dbReference>
<accession>A0ABM1KZ66</accession>
<dbReference type="Pfam" id="PF00003">
    <property type="entry name" value="7tm_3"/>
    <property type="match status" value="1"/>
</dbReference>
<evidence type="ECO:0000256" key="9">
    <source>
        <dbReference type="ARBA" id="ARBA00023180"/>
    </source>
</evidence>
<evidence type="ECO:0000256" key="6">
    <source>
        <dbReference type="ARBA" id="ARBA00023040"/>
    </source>
</evidence>